<keyword evidence="4" id="KW-0574">Periplasm</keyword>
<evidence type="ECO:0000256" key="8">
    <source>
        <dbReference type="PIRSR" id="PIRSR602386-1"/>
    </source>
</evidence>
<dbReference type="GO" id="GO:0005507">
    <property type="term" value="F:copper ion binding"/>
    <property type="evidence" value="ECO:0007669"/>
    <property type="project" value="UniProtKB-UniRule"/>
</dbReference>
<evidence type="ECO:0000313" key="11">
    <source>
        <dbReference type="EMBL" id="RIY00274.1"/>
    </source>
</evidence>
<dbReference type="GO" id="GO:0042597">
    <property type="term" value="C:periplasmic space"/>
    <property type="evidence" value="ECO:0007669"/>
    <property type="project" value="UniProtKB-SubCell"/>
</dbReference>
<evidence type="ECO:0000256" key="9">
    <source>
        <dbReference type="SAM" id="SignalP"/>
    </source>
</evidence>
<protein>
    <recommendedName>
        <fullName evidence="7">Pseudoazurin</fullName>
    </recommendedName>
</protein>
<keyword evidence="2" id="KW-0813">Transport</keyword>
<comment type="cofactor">
    <cofactor evidence="8">
        <name>Cu cation</name>
        <dbReference type="ChEBI" id="CHEBI:23378"/>
    </cofactor>
    <text evidence="8">Binds 1 copper ion per subunit.</text>
</comment>
<feature type="binding site" evidence="8">
    <location>
        <position position="98"/>
    </location>
    <ligand>
        <name>Cu cation</name>
        <dbReference type="ChEBI" id="CHEBI:23378"/>
    </ligand>
</feature>
<sequence>MKTLPLAAAALFSLAASASAETVEVRMLSRGEHGSMVFEPEYVELAPGDTLQFRVGSRSHNAASIDAMAPEGATPFKGQIDEEIAVTLDRPGFYGIKCSPHLGMGMVMLVKVGEATVSEGFVDPALPARAKKRFEEIMGRAGLGEAEP</sequence>
<dbReference type="InterPro" id="IPR000923">
    <property type="entry name" value="BlueCu_1"/>
</dbReference>
<comment type="caution">
    <text evidence="11">The sequence shown here is derived from an EMBL/GenBank/DDBJ whole genome shotgun (WGS) entry which is preliminary data.</text>
</comment>
<evidence type="ECO:0000313" key="12">
    <source>
        <dbReference type="Proteomes" id="UP000265750"/>
    </source>
</evidence>
<dbReference type="InterPro" id="IPR002386">
    <property type="entry name" value="Amicyanin/Pseudoazurin"/>
</dbReference>
<dbReference type="InterPro" id="IPR012745">
    <property type="entry name" value="Pseudoazurin"/>
</dbReference>
<keyword evidence="5" id="KW-0249">Electron transport</keyword>
<organism evidence="11 12">
    <name type="scientific">Aureimonas flava</name>
    <dbReference type="NCBI Taxonomy" id="2320271"/>
    <lineage>
        <taxon>Bacteria</taxon>
        <taxon>Pseudomonadati</taxon>
        <taxon>Pseudomonadota</taxon>
        <taxon>Alphaproteobacteria</taxon>
        <taxon>Hyphomicrobiales</taxon>
        <taxon>Aurantimonadaceae</taxon>
        <taxon>Aureimonas</taxon>
    </lineage>
</organism>
<evidence type="ECO:0000256" key="7">
    <source>
        <dbReference type="NCBIfam" id="TIGR02375"/>
    </source>
</evidence>
<evidence type="ECO:0000256" key="2">
    <source>
        <dbReference type="ARBA" id="ARBA00022448"/>
    </source>
</evidence>
<dbReference type="PRINTS" id="PR00155">
    <property type="entry name" value="AMICYANIN"/>
</dbReference>
<dbReference type="PRINTS" id="PR00156">
    <property type="entry name" value="COPPERBLUE"/>
</dbReference>
<dbReference type="EMBL" id="QYRN01000006">
    <property type="protein sequence ID" value="RIY00274.1"/>
    <property type="molecule type" value="Genomic_DNA"/>
</dbReference>
<feature type="chain" id="PRO_5017205478" description="Pseudoazurin" evidence="9">
    <location>
        <begin position="21"/>
        <end position="148"/>
    </location>
</feature>
<keyword evidence="9" id="KW-0732">Signal</keyword>
<evidence type="ECO:0000256" key="1">
    <source>
        <dbReference type="ARBA" id="ARBA00004418"/>
    </source>
</evidence>
<dbReference type="Proteomes" id="UP000265750">
    <property type="component" value="Unassembled WGS sequence"/>
</dbReference>
<accession>A0A3A1WI59</accession>
<gene>
    <name evidence="11" type="ORF">D3218_13420</name>
</gene>
<name>A0A3A1WI59_9HYPH</name>
<feature type="binding site" evidence="8">
    <location>
        <position position="60"/>
    </location>
    <ligand>
        <name>Cu cation</name>
        <dbReference type="ChEBI" id="CHEBI:23378"/>
    </ligand>
</feature>
<evidence type="ECO:0000256" key="4">
    <source>
        <dbReference type="ARBA" id="ARBA00022764"/>
    </source>
</evidence>
<evidence type="ECO:0000259" key="10">
    <source>
        <dbReference type="Pfam" id="PF00127"/>
    </source>
</evidence>
<keyword evidence="6 8" id="KW-0186">Copper</keyword>
<keyword evidence="3 8" id="KW-0479">Metal-binding</keyword>
<dbReference type="InterPro" id="IPR001235">
    <property type="entry name" value="Copper_blue_Plastocyanin"/>
</dbReference>
<dbReference type="SUPFAM" id="SSF49503">
    <property type="entry name" value="Cupredoxins"/>
    <property type="match status" value="1"/>
</dbReference>
<dbReference type="NCBIfam" id="TIGR02375">
    <property type="entry name" value="pseudoazurin"/>
    <property type="match status" value="1"/>
</dbReference>
<dbReference type="Pfam" id="PF00127">
    <property type="entry name" value="Copper-bind"/>
    <property type="match status" value="1"/>
</dbReference>
<evidence type="ECO:0000256" key="5">
    <source>
        <dbReference type="ARBA" id="ARBA00022982"/>
    </source>
</evidence>
<dbReference type="Gene3D" id="2.60.40.420">
    <property type="entry name" value="Cupredoxins - blue copper proteins"/>
    <property type="match status" value="1"/>
</dbReference>
<evidence type="ECO:0000256" key="3">
    <source>
        <dbReference type="ARBA" id="ARBA00022723"/>
    </source>
</evidence>
<dbReference type="InterPro" id="IPR008972">
    <property type="entry name" value="Cupredoxin"/>
</dbReference>
<evidence type="ECO:0000256" key="6">
    <source>
        <dbReference type="ARBA" id="ARBA00023008"/>
    </source>
</evidence>
<feature type="binding site" evidence="8">
    <location>
        <position position="101"/>
    </location>
    <ligand>
        <name>Cu cation</name>
        <dbReference type="ChEBI" id="CHEBI:23378"/>
    </ligand>
</feature>
<feature type="binding site" evidence="8">
    <location>
        <position position="106"/>
    </location>
    <ligand>
        <name>Cu cation</name>
        <dbReference type="ChEBI" id="CHEBI:23378"/>
    </ligand>
</feature>
<dbReference type="GO" id="GO:0009055">
    <property type="term" value="F:electron transfer activity"/>
    <property type="evidence" value="ECO:0007669"/>
    <property type="project" value="InterPro"/>
</dbReference>
<feature type="domain" description="Blue (type 1) copper" evidence="10">
    <location>
        <begin position="27"/>
        <end position="112"/>
    </location>
</feature>
<reference evidence="12" key="1">
    <citation type="submission" date="2018-09" db="EMBL/GenBank/DDBJ databases">
        <authorList>
            <person name="Tuo L."/>
        </authorList>
    </citation>
    <scope>NUCLEOTIDE SEQUENCE [LARGE SCALE GENOMIC DNA]</scope>
    <source>
        <strain evidence="12">M2BS4Y-1</strain>
    </source>
</reference>
<feature type="signal peptide" evidence="9">
    <location>
        <begin position="1"/>
        <end position="20"/>
    </location>
</feature>
<keyword evidence="12" id="KW-1185">Reference proteome</keyword>
<dbReference type="OrthoDB" id="7510199at2"/>
<dbReference type="AlphaFoldDB" id="A0A3A1WI59"/>
<proteinExistence type="predicted"/>
<dbReference type="RefSeq" id="WP_119540583.1">
    <property type="nucleotide sequence ID" value="NZ_QYRN01000006.1"/>
</dbReference>
<comment type="subcellular location">
    <subcellularLocation>
        <location evidence="1">Periplasm</location>
    </subcellularLocation>
</comment>
<dbReference type="CDD" id="cd04218">
    <property type="entry name" value="Pseudoazurin"/>
    <property type="match status" value="1"/>
</dbReference>